<dbReference type="AlphaFoldDB" id="A0A8K0JWN8"/>
<evidence type="ECO:0000259" key="5">
    <source>
        <dbReference type="PROSITE" id="PS50222"/>
    </source>
</evidence>
<evidence type="ECO:0000256" key="2">
    <source>
        <dbReference type="ARBA" id="ARBA00022723"/>
    </source>
</evidence>
<name>A0A8K0JWN8_LADFU</name>
<dbReference type="SUPFAM" id="SSF47473">
    <property type="entry name" value="EF-hand"/>
    <property type="match status" value="1"/>
</dbReference>
<dbReference type="Proteomes" id="UP000792457">
    <property type="component" value="Unassembled WGS sequence"/>
</dbReference>
<dbReference type="SMART" id="SM00054">
    <property type="entry name" value="EFh"/>
    <property type="match status" value="3"/>
</dbReference>
<dbReference type="InterPro" id="IPR029052">
    <property type="entry name" value="Metallo-depent_PP-like"/>
</dbReference>
<dbReference type="Gene3D" id="3.60.21.10">
    <property type="match status" value="1"/>
</dbReference>
<keyword evidence="3" id="KW-0106">Calcium</keyword>
<comment type="cofactor">
    <cofactor evidence="1">
        <name>Mn(2+)</name>
        <dbReference type="ChEBI" id="CHEBI:29035"/>
    </cofactor>
</comment>
<dbReference type="InterPro" id="IPR051134">
    <property type="entry name" value="PPP_phosphatase"/>
</dbReference>
<evidence type="ECO:0000256" key="3">
    <source>
        <dbReference type="ARBA" id="ARBA00022837"/>
    </source>
</evidence>
<dbReference type="CDD" id="cd00051">
    <property type="entry name" value="EFh"/>
    <property type="match status" value="1"/>
</dbReference>
<organism evidence="6 7">
    <name type="scientific">Ladona fulva</name>
    <name type="common">Scarce chaser dragonfly</name>
    <name type="synonym">Libellula fulva</name>
    <dbReference type="NCBI Taxonomy" id="123851"/>
    <lineage>
        <taxon>Eukaryota</taxon>
        <taxon>Metazoa</taxon>
        <taxon>Ecdysozoa</taxon>
        <taxon>Arthropoda</taxon>
        <taxon>Hexapoda</taxon>
        <taxon>Insecta</taxon>
        <taxon>Pterygota</taxon>
        <taxon>Palaeoptera</taxon>
        <taxon>Odonata</taxon>
        <taxon>Epiprocta</taxon>
        <taxon>Anisoptera</taxon>
        <taxon>Libelluloidea</taxon>
        <taxon>Libellulidae</taxon>
        <taxon>Ladona</taxon>
    </lineage>
</organism>
<dbReference type="InterPro" id="IPR011992">
    <property type="entry name" value="EF-hand-dom_pair"/>
</dbReference>
<sequence>MWSDPSTNEGCEPNTLRGAGTYFGPDITNQFLEKHGLSLLVRSHECKLDGYELTHGDKVITIFSASNYYEVGSNKGAYLKLLGPELTPHFVQYTSAGGPVSIAKGKKSHLIGVQVGPEEGPPRQMTFRQRVGLVERSAIRELKGRILNKQDSLMEEFKRTDPTGTGYIPISSWCHALEKKTGLSAIPWRMLRDRLASVDPESGHVEYTTTFREESLQRRASGTTLVETLYRNKSSLEAIFKIIDTDNSGLISMEEFKEAWILLSKHLEVEKTSHPDQPYANLAPSPSLHQMMDVARTMDMNKDGLIDLNEFLEAFRLVDPGRGDEDSDEDSERED</sequence>
<keyword evidence="4" id="KW-0464">Manganese</keyword>
<dbReference type="PROSITE" id="PS50222">
    <property type="entry name" value="EF_HAND_2"/>
    <property type="match status" value="2"/>
</dbReference>
<gene>
    <name evidence="6" type="ORF">J437_LFUL001499</name>
</gene>
<dbReference type="GO" id="GO:0016787">
    <property type="term" value="F:hydrolase activity"/>
    <property type="evidence" value="ECO:0007669"/>
    <property type="project" value="InterPro"/>
</dbReference>
<dbReference type="Gene3D" id="1.10.238.10">
    <property type="entry name" value="EF-hand"/>
    <property type="match status" value="1"/>
</dbReference>
<dbReference type="SMART" id="SM00156">
    <property type="entry name" value="PP2Ac"/>
    <property type="match status" value="1"/>
</dbReference>
<dbReference type="PANTHER" id="PTHR45668:SF3">
    <property type="entry name" value="SERINE_THREONINE-PROTEIN PHOSPHATASE RDGC"/>
    <property type="match status" value="1"/>
</dbReference>
<keyword evidence="2" id="KW-0479">Metal-binding</keyword>
<dbReference type="InterPro" id="IPR002048">
    <property type="entry name" value="EF_hand_dom"/>
</dbReference>
<evidence type="ECO:0000313" key="6">
    <source>
        <dbReference type="EMBL" id="KAG8223779.1"/>
    </source>
</evidence>
<accession>A0A8K0JWN8</accession>
<proteinExistence type="predicted"/>
<protein>
    <recommendedName>
        <fullName evidence="5">EF-hand domain-containing protein</fullName>
    </recommendedName>
</protein>
<reference evidence="6" key="2">
    <citation type="submission" date="2017-10" db="EMBL/GenBank/DDBJ databases">
        <title>Ladona fulva Genome sequencing and assembly.</title>
        <authorList>
            <person name="Murali S."/>
            <person name="Richards S."/>
            <person name="Bandaranaike D."/>
            <person name="Bellair M."/>
            <person name="Blankenburg K."/>
            <person name="Chao H."/>
            <person name="Dinh H."/>
            <person name="Doddapaneni H."/>
            <person name="Dugan-Rocha S."/>
            <person name="Elkadiri S."/>
            <person name="Gnanaolivu R."/>
            <person name="Hernandez B."/>
            <person name="Skinner E."/>
            <person name="Javaid M."/>
            <person name="Lee S."/>
            <person name="Li M."/>
            <person name="Ming W."/>
            <person name="Munidasa M."/>
            <person name="Muniz J."/>
            <person name="Nguyen L."/>
            <person name="Hughes D."/>
            <person name="Osuji N."/>
            <person name="Pu L.-L."/>
            <person name="Puazo M."/>
            <person name="Qu C."/>
            <person name="Quiroz J."/>
            <person name="Raj R."/>
            <person name="Weissenberger G."/>
            <person name="Xin Y."/>
            <person name="Zou X."/>
            <person name="Han Y."/>
            <person name="Worley K."/>
            <person name="Muzny D."/>
            <person name="Gibbs R."/>
        </authorList>
    </citation>
    <scope>NUCLEOTIDE SEQUENCE</scope>
    <source>
        <strain evidence="6">Sampled in the wild</strain>
    </source>
</reference>
<dbReference type="PROSITE" id="PS00018">
    <property type="entry name" value="EF_HAND_1"/>
    <property type="match status" value="2"/>
</dbReference>
<comment type="caution">
    <text evidence="6">The sequence shown here is derived from an EMBL/GenBank/DDBJ whole genome shotgun (WGS) entry which is preliminary data.</text>
</comment>
<keyword evidence="7" id="KW-1185">Reference proteome</keyword>
<evidence type="ECO:0000256" key="4">
    <source>
        <dbReference type="ARBA" id="ARBA00023211"/>
    </source>
</evidence>
<dbReference type="SUPFAM" id="SSF56300">
    <property type="entry name" value="Metallo-dependent phosphatases"/>
    <property type="match status" value="1"/>
</dbReference>
<feature type="domain" description="EF-hand" evidence="5">
    <location>
        <begin position="286"/>
        <end position="321"/>
    </location>
</feature>
<dbReference type="InterPro" id="IPR018247">
    <property type="entry name" value="EF_Hand_1_Ca_BS"/>
</dbReference>
<evidence type="ECO:0000313" key="7">
    <source>
        <dbReference type="Proteomes" id="UP000792457"/>
    </source>
</evidence>
<dbReference type="PANTHER" id="PTHR45668">
    <property type="entry name" value="SERINE/THREONINE-PROTEIN PHOSPHATASE 5-RELATED"/>
    <property type="match status" value="1"/>
</dbReference>
<reference evidence="6" key="1">
    <citation type="submission" date="2013-04" db="EMBL/GenBank/DDBJ databases">
        <authorList>
            <person name="Qu J."/>
            <person name="Murali S.C."/>
            <person name="Bandaranaike D."/>
            <person name="Bellair M."/>
            <person name="Blankenburg K."/>
            <person name="Chao H."/>
            <person name="Dinh H."/>
            <person name="Doddapaneni H."/>
            <person name="Downs B."/>
            <person name="Dugan-Rocha S."/>
            <person name="Elkadiri S."/>
            <person name="Gnanaolivu R.D."/>
            <person name="Hernandez B."/>
            <person name="Javaid M."/>
            <person name="Jayaseelan J.C."/>
            <person name="Lee S."/>
            <person name="Li M."/>
            <person name="Ming W."/>
            <person name="Munidasa M."/>
            <person name="Muniz J."/>
            <person name="Nguyen L."/>
            <person name="Ongeri F."/>
            <person name="Osuji N."/>
            <person name="Pu L.-L."/>
            <person name="Puazo M."/>
            <person name="Qu C."/>
            <person name="Quiroz J."/>
            <person name="Raj R."/>
            <person name="Weissenberger G."/>
            <person name="Xin Y."/>
            <person name="Zou X."/>
            <person name="Han Y."/>
            <person name="Richards S."/>
            <person name="Worley K."/>
            <person name="Muzny D."/>
            <person name="Gibbs R."/>
        </authorList>
    </citation>
    <scope>NUCLEOTIDE SEQUENCE</scope>
    <source>
        <strain evidence="6">Sampled in the wild</strain>
    </source>
</reference>
<dbReference type="InterPro" id="IPR006186">
    <property type="entry name" value="Ser/Thr-sp_prot-phosphatase"/>
</dbReference>
<dbReference type="EMBL" id="KZ308173">
    <property type="protein sequence ID" value="KAG8223779.1"/>
    <property type="molecule type" value="Genomic_DNA"/>
</dbReference>
<dbReference type="OrthoDB" id="442428at2759"/>
<dbReference type="PRINTS" id="PR00114">
    <property type="entry name" value="STPHPHTASE"/>
</dbReference>
<dbReference type="Pfam" id="PF13499">
    <property type="entry name" value="EF-hand_7"/>
    <property type="match status" value="1"/>
</dbReference>
<feature type="domain" description="EF-hand" evidence="5">
    <location>
        <begin position="231"/>
        <end position="266"/>
    </location>
</feature>
<dbReference type="GO" id="GO:0005509">
    <property type="term" value="F:calcium ion binding"/>
    <property type="evidence" value="ECO:0007669"/>
    <property type="project" value="InterPro"/>
</dbReference>
<evidence type="ECO:0000256" key="1">
    <source>
        <dbReference type="ARBA" id="ARBA00001936"/>
    </source>
</evidence>